<dbReference type="EMBL" id="MHOL01000023">
    <property type="protein sequence ID" value="OGZ62332.1"/>
    <property type="molecule type" value="Genomic_DNA"/>
</dbReference>
<dbReference type="InterPro" id="IPR039076">
    <property type="entry name" value="DivIC"/>
</dbReference>
<evidence type="ECO:0000313" key="3">
    <source>
        <dbReference type="EMBL" id="OGZ62332.1"/>
    </source>
</evidence>
<keyword evidence="1" id="KW-0175">Coiled coil</keyword>
<feature type="transmembrane region" description="Helical" evidence="2">
    <location>
        <begin position="16"/>
        <end position="36"/>
    </location>
</feature>
<feature type="coiled-coil region" evidence="1">
    <location>
        <begin position="44"/>
        <end position="78"/>
    </location>
</feature>
<evidence type="ECO:0000313" key="4">
    <source>
        <dbReference type="Proteomes" id="UP000178991"/>
    </source>
</evidence>
<keyword evidence="2" id="KW-0812">Transmembrane</keyword>
<gene>
    <name evidence="3" type="ORF">A2639_00795</name>
</gene>
<dbReference type="Pfam" id="PF04977">
    <property type="entry name" value="DivIC"/>
    <property type="match status" value="1"/>
</dbReference>
<keyword evidence="2" id="KW-0472">Membrane</keyword>
<name>A0A1G2HIL0_9BACT</name>
<dbReference type="PANTHER" id="PTHR40027">
    <property type="entry name" value="CELL DIVISION PROTEIN DIVIC"/>
    <property type="match status" value="1"/>
</dbReference>
<evidence type="ECO:0000256" key="2">
    <source>
        <dbReference type="SAM" id="Phobius"/>
    </source>
</evidence>
<sequence>MISSFSRKQKRDPKKYILIIILGIFILFIVVVLAVADIKIYQKKQNYLSQVEDLKNKIQELEDKKSSLQQNIESSNNEDYIEKIAREELDLQKPGENVVSFIKPIDNQPKHDENDNILQLWLAGVSNFWNSLFK</sequence>
<organism evidence="3 4">
    <name type="scientific">Candidatus Staskawiczbacteria bacterium RIFCSPHIGHO2_01_FULL_34_27</name>
    <dbReference type="NCBI Taxonomy" id="1802199"/>
    <lineage>
        <taxon>Bacteria</taxon>
        <taxon>Candidatus Staskawicziibacteriota</taxon>
    </lineage>
</organism>
<accession>A0A1G2HIL0</accession>
<dbReference type="AlphaFoldDB" id="A0A1G2HIL0"/>
<dbReference type="GO" id="GO:0051301">
    <property type="term" value="P:cell division"/>
    <property type="evidence" value="ECO:0007669"/>
    <property type="project" value="InterPro"/>
</dbReference>
<comment type="caution">
    <text evidence="3">The sequence shown here is derived from an EMBL/GenBank/DDBJ whole genome shotgun (WGS) entry which is preliminary data.</text>
</comment>
<dbReference type="InterPro" id="IPR007060">
    <property type="entry name" value="FtsL/DivIC"/>
</dbReference>
<proteinExistence type="predicted"/>
<dbReference type="Proteomes" id="UP000178991">
    <property type="component" value="Unassembled WGS sequence"/>
</dbReference>
<evidence type="ECO:0008006" key="5">
    <source>
        <dbReference type="Google" id="ProtNLM"/>
    </source>
</evidence>
<evidence type="ECO:0000256" key="1">
    <source>
        <dbReference type="SAM" id="Coils"/>
    </source>
</evidence>
<protein>
    <recommendedName>
        <fullName evidence="5">Cell division protein FtsL</fullName>
    </recommendedName>
</protein>
<dbReference type="PANTHER" id="PTHR40027:SF1">
    <property type="entry name" value="CELL DIVISION PROTEIN DIVIC"/>
    <property type="match status" value="1"/>
</dbReference>
<keyword evidence="2" id="KW-1133">Transmembrane helix</keyword>
<reference evidence="3 4" key="1">
    <citation type="journal article" date="2016" name="Nat. Commun.">
        <title>Thousands of microbial genomes shed light on interconnected biogeochemical processes in an aquifer system.</title>
        <authorList>
            <person name="Anantharaman K."/>
            <person name="Brown C.T."/>
            <person name="Hug L.A."/>
            <person name="Sharon I."/>
            <person name="Castelle C.J."/>
            <person name="Probst A.J."/>
            <person name="Thomas B.C."/>
            <person name="Singh A."/>
            <person name="Wilkins M.J."/>
            <person name="Karaoz U."/>
            <person name="Brodie E.L."/>
            <person name="Williams K.H."/>
            <person name="Hubbard S.S."/>
            <person name="Banfield J.F."/>
        </authorList>
    </citation>
    <scope>NUCLEOTIDE SEQUENCE [LARGE SCALE GENOMIC DNA]</scope>
</reference>